<accession>A0A1Y1YFE5</accession>
<name>A0A1Y1YFE5_9PLEO</name>
<keyword evidence="2" id="KW-1185">Reference proteome</keyword>
<protein>
    <submittedName>
        <fullName evidence="1">Uncharacterized protein</fullName>
    </submittedName>
</protein>
<gene>
    <name evidence="1" type="ORF">BCR34DRAFT_607546</name>
</gene>
<comment type="caution">
    <text evidence="1">The sequence shown here is derived from an EMBL/GenBank/DDBJ whole genome shotgun (WGS) entry which is preliminary data.</text>
</comment>
<dbReference type="EMBL" id="MCFA01000250">
    <property type="protein sequence ID" value="ORX96678.1"/>
    <property type="molecule type" value="Genomic_DNA"/>
</dbReference>
<organism evidence="1 2">
    <name type="scientific">Clohesyomyces aquaticus</name>
    <dbReference type="NCBI Taxonomy" id="1231657"/>
    <lineage>
        <taxon>Eukaryota</taxon>
        <taxon>Fungi</taxon>
        <taxon>Dikarya</taxon>
        <taxon>Ascomycota</taxon>
        <taxon>Pezizomycotina</taxon>
        <taxon>Dothideomycetes</taxon>
        <taxon>Pleosporomycetidae</taxon>
        <taxon>Pleosporales</taxon>
        <taxon>Lindgomycetaceae</taxon>
        <taxon>Clohesyomyces</taxon>
    </lineage>
</organism>
<evidence type="ECO:0000313" key="1">
    <source>
        <dbReference type="EMBL" id="ORX96678.1"/>
    </source>
</evidence>
<proteinExistence type="predicted"/>
<sequence length="236" mass="25979">MRSSDDHSLFAWEFRSHLPKNGLSGLLAPSADHFRNSGTLATIPDTQSTTTYQMTNCGLQIELPLVEGSGRSGITILACAPSRNYNHQIGVHLIRMTEQNGIHYARDGRQNSGQLEIGLELASKAVRKTIFVKQNPDDSPNSIPRGIFVGIDLEAACGYSLEYFHGSRFPLHKGTSESINFFIPASSKRSMIIFSGPDESYLVVLFIADSDTFGRAQILSDFQLTLIKQNVLLSSQ</sequence>
<dbReference type="Proteomes" id="UP000193144">
    <property type="component" value="Unassembled WGS sequence"/>
</dbReference>
<dbReference type="AlphaFoldDB" id="A0A1Y1YFE5"/>
<dbReference type="STRING" id="1231657.A0A1Y1YFE5"/>
<reference evidence="1 2" key="1">
    <citation type="submission" date="2016-07" db="EMBL/GenBank/DDBJ databases">
        <title>Pervasive Adenine N6-methylation of Active Genes in Fungi.</title>
        <authorList>
            <consortium name="DOE Joint Genome Institute"/>
            <person name="Mondo S.J."/>
            <person name="Dannebaum R.O."/>
            <person name="Kuo R.C."/>
            <person name="Labutti K."/>
            <person name="Haridas S."/>
            <person name="Kuo A."/>
            <person name="Salamov A."/>
            <person name="Ahrendt S.R."/>
            <person name="Lipzen A."/>
            <person name="Sullivan W."/>
            <person name="Andreopoulos W.B."/>
            <person name="Clum A."/>
            <person name="Lindquist E."/>
            <person name="Daum C."/>
            <person name="Ramamoorthy G.K."/>
            <person name="Gryganskyi A."/>
            <person name="Culley D."/>
            <person name="Magnuson J.K."/>
            <person name="James T.Y."/>
            <person name="O'Malley M.A."/>
            <person name="Stajich J.E."/>
            <person name="Spatafora J.W."/>
            <person name="Visel A."/>
            <person name="Grigoriev I.V."/>
        </authorList>
    </citation>
    <scope>NUCLEOTIDE SEQUENCE [LARGE SCALE GENOMIC DNA]</scope>
    <source>
        <strain evidence="1 2">CBS 115471</strain>
    </source>
</reference>
<evidence type="ECO:0000313" key="2">
    <source>
        <dbReference type="Proteomes" id="UP000193144"/>
    </source>
</evidence>